<dbReference type="Gene3D" id="2.40.30.170">
    <property type="match status" value="1"/>
</dbReference>
<dbReference type="PRINTS" id="PR01490">
    <property type="entry name" value="RTXTOXIND"/>
</dbReference>
<dbReference type="InterPro" id="IPR006144">
    <property type="entry name" value="Secretion_HlyD_CS"/>
</dbReference>
<reference evidence="13 14" key="1">
    <citation type="submission" date="2020-02" db="EMBL/GenBank/DDBJ databases">
        <title>Genome sequences of Thiorhodococcus mannitoliphagus and Thiorhodococcus minor, purple sulfur photosynthetic bacteria in the gammaproteobacterial family, Chromatiaceae.</title>
        <authorList>
            <person name="Aviles F.A."/>
            <person name="Meyer T.E."/>
            <person name="Kyndt J.A."/>
        </authorList>
    </citation>
    <scope>NUCLEOTIDE SEQUENCE [LARGE SCALE GENOMIC DNA]</scope>
    <source>
        <strain evidence="13 14">DSM 11518</strain>
    </source>
</reference>
<evidence type="ECO:0000256" key="7">
    <source>
        <dbReference type="ARBA" id="ARBA00022989"/>
    </source>
</evidence>
<keyword evidence="6 9" id="KW-0812">Transmembrane</keyword>
<protein>
    <recommendedName>
        <fullName evidence="9">Membrane fusion protein (MFP) family protein</fullName>
    </recommendedName>
</protein>
<keyword evidence="10" id="KW-0175">Coiled coil</keyword>
<comment type="caution">
    <text evidence="13">The sequence shown here is derived from an EMBL/GenBank/DDBJ whole genome shotgun (WGS) entry which is preliminary data.</text>
</comment>
<dbReference type="InterPro" id="IPR010129">
    <property type="entry name" value="T1SS_HlyD"/>
</dbReference>
<name>A0A6M0JYU8_9GAMM</name>
<evidence type="ECO:0000256" key="9">
    <source>
        <dbReference type="RuleBase" id="RU365093"/>
    </source>
</evidence>
<evidence type="ECO:0000256" key="8">
    <source>
        <dbReference type="ARBA" id="ARBA00023136"/>
    </source>
</evidence>
<dbReference type="PANTHER" id="PTHR30386:SF17">
    <property type="entry name" value="ALKALINE PROTEASE SECRETION PROTEIN APRE"/>
    <property type="match status" value="1"/>
</dbReference>
<dbReference type="Pfam" id="PF25994">
    <property type="entry name" value="HH_AprE"/>
    <property type="match status" value="1"/>
</dbReference>
<comment type="subcellular location">
    <subcellularLocation>
        <location evidence="1 9">Cell inner membrane</location>
        <topology evidence="1 9">Single-pass membrane protein</topology>
    </subcellularLocation>
</comment>
<proteinExistence type="inferred from homology"/>
<dbReference type="NCBIfam" id="TIGR01843">
    <property type="entry name" value="type_I_hlyD"/>
    <property type="match status" value="1"/>
</dbReference>
<evidence type="ECO:0000313" key="13">
    <source>
        <dbReference type="EMBL" id="NEV62688.1"/>
    </source>
</evidence>
<dbReference type="PANTHER" id="PTHR30386">
    <property type="entry name" value="MEMBRANE FUSION SUBUNIT OF EMRAB-TOLC MULTIDRUG EFFLUX PUMP"/>
    <property type="match status" value="1"/>
</dbReference>
<evidence type="ECO:0000256" key="5">
    <source>
        <dbReference type="ARBA" id="ARBA00022519"/>
    </source>
</evidence>
<keyword evidence="5 9" id="KW-0997">Cell inner membrane</keyword>
<evidence type="ECO:0000313" key="14">
    <source>
        <dbReference type="Proteomes" id="UP000483379"/>
    </source>
</evidence>
<dbReference type="Pfam" id="PF26002">
    <property type="entry name" value="Beta-barrel_AprE"/>
    <property type="match status" value="1"/>
</dbReference>
<dbReference type="Proteomes" id="UP000483379">
    <property type="component" value="Unassembled WGS sequence"/>
</dbReference>
<evidence type="ECO:0000256" key="1">
    <source>
        <dbReference type="ARBA" id="ARBA00004377"/>
    </source>
</evidence>
<keyword evidence="3 9" id="KW-0813">Transport</keyword>
<dbReference type="InterPro" id="IPR058982">
    <property type="entry name" value="Beta-barrel_AprE"/>
</dbReference>
<feature type="transmembrane region" description="Helical" evidence="9">
    <location>
        <begin position="20"/>
        <end position="42"/>
    </location>
</feature>
<evidence type="ECO:0000256" key="2">
    <source>
        <dbReference type="ARBA" id="ARBA00009477"/>
    </source>
</evidence>
<evidence type="ECO:0000256" key="6">
    <source>
        <dbReference type="ARBA" id="ARBA00022692"/>
    </source>
</evidence>
<sequence length="451" mass="49768">MTKPSVVHHWADTVAVETASITRVGLLTVGAFITIFGLWAVLFPLSSAVIAMGSVIPVGKSKTVQHPTGGTVIEIHAVDGQVVEPGAPIVTLDPIIDQAELGRLQSRYALLQAIEARLVAQYADEASIRFPGHFHNSDEMTSVRLAESLYKIRYDQLMADQQSEFDDNRELLIKELSELDQQVSSARGQLKGLKSQKNNTIKERKNLAKQIKRIQPLLKEGHYARNEADELERLFLRLSGELDRLNTEITELEFRVSEILDRKAATIAGRRGEISRQLSETRGEMDSVKNQISAAGNTVEKSDIRASAGGILTKSAVNTIGGVIRPGEVIAEIVPVGGYKIEARIALRDVDYVQTGQDANVVITAFNRQLNDPIPATVDYVAADSEVDEKTGEEYFTARLTLVETPNVIQQLNNLRAGMQGEVYITTGERTFLNYVLKPLSDGFRRAFRES</sequence>
<dbReference type="EMBL" id="JAAIJQ010000033">
    <property type="protein sequence ID" value="NEV62688.1"/>
    <property type="molecule type" value="Genomic_DNA"/>
</dbReference>
<feature type="domain" description="AprE-like beta-barrel" evidence="12">
    <location>
        <begin position="341"/>
        <end position="428"/>
    </location>
</feature>
<dbReference type="InterPro" id="IPR050739">
    <property type="entry name" value="MFP"/>
</dbReference>
<dbReference type="RefSeq" id="WP_164453155.1">
    <property type="nucleotide sequence ID" value="NZ_JAAIJQ010000033.1"/>
</dbReference>
<gene>
    <name evidence="13" type="ORF">G3446_12445</name>
</gene>
<evidence type="ECO:0000256" key="4">
    <source>
        <dbReference type="ARBA" id="ARBA00022475"/>
    </source>
</evidence>
<keyword evidence="4 9" id="KW-1003">Cell membrane</keyword>
<accession>A0A6M0JYU8</accession>
<dbReference type="PROSITE" id="PS00543">
    <property type="entry name" value="HLYD_FAMILY"/>
    <property type="match status" value="1"/>
</dbReference>
<evidence type="ECO:0000256" key="10">
    <source>
        <dbReference type="SAM" id="Coils"/>
    </source>
</evidence>
<dbReference type="AlphaFoldDB" id="A0A6M0JYU8"/>
<dbReference type="GO" id="GO:0009306">
    <property type="term" value="P:protein secretion"/>
    <property type="evidence" value="ECO:0007669"/>
    <property type="project" value="InterPro"/>
</dbReference>
<comment type="similarity">
    <text evidence="2 9">Belongs to the membrane fusion protein (MFP) (TC 8.A.1) family.</text>
</comment>
<keyword evidence="7 9" id="KW-1133">Transmembrane helix</keyword>
<dbReference type="InterPro" id="IPR058781">
    <property type="entry name" value="HH_AprE-like"/>
</dbReference>
<evidence type="ECO:0000259" key="12">
    <source>
        <dbReference type="Pfam" id="PF26002"/>
    </source>
</evidence>
<evidence type="ECO:0000256" key="3">
    <source>
        <dbReference type="ARBA" id="ARBA00022448"/>
    </source>
</evidence>
<keyword evidence="8 9" id="KW-0472">Membrane</keyword>
<evidence type="ECO:0000259" key="11">
    <source>
        <dbReference type="Pfam" id="PF25994"/>
    </source>
</evidence>
<keyword evidence="14" id="KW-1185">Reference proteome</keyword>
<feature type="domain" description="AprE-like long alpha-helical hairpin" evidence="11">
    <location>
        <begin position="98"/>
        <end position="296"/>
    </location>
</feature>
<dbReference type="Gene3D" id="1.10.287.1490">
    <property type="match status" value="1"/>
</dbReference>
<dbReference type="GO" id="GO:0005886">
    <property type="term" value="C:plasma membrane"/>
    <property type="evidence" value="ECO:0007669"/>
    <property type="project" value="UniProtKB-SubCell"/>
</dbReference>
<organism evidence="13 14">
    <name type="scientific">Thiorhodococcus minor</name>
    <dbReference type="NCBI Taxonomy" id="57489"/>
    <lineage>
        <taxon>Bacteria</taxon>
        <taxon>Pseudomonadati</taxon>
        <taxon>Pseudomonadota</taxon>
        <taxon>Gammaproteobacteria</taxon>
        <taxon>Chromatiales</taxon>
        <taxon>Chromatiaceae</taxon>
        <taxon>Thiorhodococcus</taxon>
    </lineage>
</organism>
<feature type="coiled-coil region" evidence="10">
    <location>
        <begin position="169"/>
        <end position="262"/>
    </location>
</feature>